<dbReference type="Gene3D" id="1.10.1200.10">
    <property type="entry name" value="ACP-like"/>
    <property type="match status" value="1"/>
</dbReference>
<dbReference type="EMBL" id="CP157947">
    <property type="protein sequence ID" value="XBS67968.1"/>
    <property type="molecule type" value="Genomic_DNA"/>
</dbReference>
<evidence type="ECO:0000313" key="6">
    <source>
        <dbReference type="EMBL" id="XBS67968.1"/>
    </source>
</evidence>
<organism evidence="6">
    <name type="scientific">Acerihabitans sp. KWT182</name>
    <dbReference type="NCBI Taxonomy" id="3157919"/>
    <lineage>
        <taxon>Bacteria</taxon>
        <taxon>Pseudomonadati</taxon>
        <taxon>Pseudomonadota</taxon>
        <taxon>Gammaproteobacteria</taxon>
        <taxon>Enterobacterales</taxon>
        <taxon>Pectobacteriaceae</taxon>
        <taxon>Acerihabitans</taxon>
    </lineage>
</organism>
<feature type="domain" description="Carrier" evidence="5">
    <location>
        <begin position="330"/>
        <end position="404"/>
    </location>
</feature>
<dbReference type="SUPFAM" id="SSF47336">
    <property type="entry name" value="ACP-like"/>
    <property type="match status" value="1"/>
</dbReference>
<dbReference type="GO" id="GO:0005886">
    <property type="term" value="C:plasma membrane"/>
    <property type="evidence" value="ECO:0007669"/>
    <property type="project" value="TreeGrafter"/>
</dbReference>
<dbReference type="InterPro" id="IPR013968">
    <property type="entry name" value="PKS_KR"/>
</dbReference>
<feature type="transmembrane region" description="Helical" evidence="4">
    <location>
        <begin position="83"/>
        <end position="104"/>
    </location>
</feature>
<dbReference type="InterPro" id="IPR036291">
    <property type="entry name" value="NAD(P)-bd_dom_sf"/>
</dbReference>
<evidence type="ECO:0000259" key="5">
    <source>
        <dbReference type="PROSITE" id="PS50075"/>
    </source>
</evidence>
<comment type="similarity">
    <text evidence="1">Belongs to the short-chain dehydrogenases/reductases (SDR) family.</text>
</comment>
<dbReference type="InterPro" id="IPR050091">
    <property type="entry name" value="PKS_NRPS_Biosynth_Enz"/>
</dbReference>
<dbReference type="SMART" id="SM01294">
    <property type="entry name" value="PKS_PP_betabranch"/>
    <property type="match status" value="1"/>
</dbReference>
<evidence type="ECO:0000256" key="2">
    <source>
        <dbReference type="ARBA" id="ARBA00022450"/>
    </source>
</evidence>
<dbReference type="InterPro" id="IPR036736">
    <property type="entry name" value="ACP-like_sf"/>
</dbReference>
<dbReference type="PANTHER" id="PTHR43775:SF37">
    <property type="entry name" value="SI:DKEY-61P9.11"/>
    <property type="match status" value="1"/>
</dbReference>
<dbReference type="SUPFAM" id="SSF51735">
    <property type="entry name" value="NAD(P)-binding Rossmann-fold domains"/>
    <property type="match status" value="2"/>
</dbReference>
<dbReference type="InterPro" id="IPR057326">
    <property type="entry name" value="KR_dom"/>
</dbReference>
<dbReference type="GO" id="GO:0006633">
    <property type="term" value="P:fatty acid biosynthetic process"/>
    <property type="evidence" value="ECO:0007669"/>
    <property type="project" value="TreeGrafter"/>
</dbReference>
<dbReference type="PROSITE" id="PS00012">
    <property type="entry name" value="PHOSPHOPANTETHEINE"/>
    <property type="match status" value="1"/>
</dbReference>
<accession>A0AAU7Q4K3</accession>
<evidence type="ECO:0000256" key="4">
    <source>
        <dbReference type="SAM" id="Phobius"/>
    </source>
</evidence>
<dbReference type="GO" id="GO:0004312">
    <property type="term" value="F:fatty acid synthase activity"/>
    <property type="evidence" value="ECO:0007669"/>
    <property type="project" value="TreeGrafter"/>
</dbReference>
<proteinExistence type="inferred from homology"/>
<dbReference type="AlphaFoldDB" id="A0AAU7Q4K3"/>
<dbReference type="PROSITE" id="PS50075">
    <property type="entry name" value="CARRIER"/>
    <property type="match status" value="1"/>
</dbReference>
<keyword evidence="2" id="KW-0596">Phosphopantetheine</keyword>
<name>A0AAU7Q4K3_9GAMM</name>
<dbReference type="Gene3D" id="3.40.50.720">
    <property type="entry name" value="NAD(P)-binding Rossmann-like Domain"/>
    <property type="match status" value="1"/>
</dbReference>
<dbReference type="Pfam" id="PF00550">
    <property type="entry name" value="PP-binding"/>
    <property type="match status" value="1"/>
</dbReference>
<dbReference type="GO" id="GO:0005737">
    <property type="term" value="C:cytoplasm"/>
    <property type="evidence" value="ECO:0007669"/>
    <property type="project" value="TreeGrafter"/>
</dbReference>
<evidence type="ECO:0000256" key="3">
    <source>
        <dbReference type="ARBA" id="ARBA00022553"/>
    </source>
</evidence>
<dbReference type="SMART" id="SM00823">
    <property type="entry name" value="PKS_PP"/>
    <property type="match status" value="1"/>
</dbReference>
<evidence type="ECO:0000256" key="1">
    <source>
        <dbReference type="ARBA" id="ARBA00006484"/>
    </source>
</evidence>
<gene>
    <name evidence="6" type="ORF">ABK905_13765</name>
</gene>
<dbReference type="Pfam" id="PF08659">
    <property type="entry name" value="KR"/>
    <property type="match status" value="1"/>
</dbReference>
<dbReference type="GO" id="GO:0071770">
    <property type="term" value="P:DIM/DIP cell wall layer assembly"/>
    <property type="evidence" value="ECO:0007669"/>
    <property type="project" value="TreeGrafter"/>
</dbReference>
<dbReference type="InterPro" id="IPR020806">
    <property type="entry name" value="PKS_PP-bd"/>
</dbReference>
<reference evidence="6" key="1">
    <citation type="submission" date="2024-06" db="EMBL/GenBank/DDBJ databases">
        <authorList>
            <person name="Coelho C."/>
            <person name="Bento M."/>
            <person name="Garcia E."/>
            <person name="Camelo A."/>
            <person name="Brandao I."/>
            <person name="Espirito Santo C."/>
            <person name="Trovao J."/>
            <person name="Verissimo A."/>
            <person name="Costa J."/>
            <person name="Tiago I."/>
        </authorList>
    </citation>
    <scope>NUCLEOTIDE SEQUENCE</scope>
    <source>
        <strain evidence="6">KWT182</strain>
    </source>
</reference>
<keyword evidence="4" id="KW-0812">Transmembrane</keyword>
<dbReference type="InterPro" id="IPR009081">
    <property type="entry name" value="PP-bd_ACP"/>
</dbReference>
<dbReference type="GO" id="GO:0031177">
    <property type="term" value="F:phosphopantetheine binding"/>
    <property type="evidence" value="ECO:0007669"/>
    <property type="project" value="InterPro"/>
</dbReference>
<sequence length="416" mass="44274">MLWGLSRTLRLEHPEIPCRVIDIDPGDGDAMLSADALTALTRGLNGHSPRESVWRGNQCYVPSLASHEYAIRARQSAAVSPAAGFYLISGGFGAFGLHLAHWLIRRGINTLVLMGRSGAGDTARQAITGLEQLGARIGSYAVDVADPEALQRAVSHAEAAFGPLTGIIHGAGILRGGWLSHAGGAAHYETLRPKVVGAMNLHAITRQRPVAEFILISSASSVLGLSRYAGYAAANAYLDALAWMRRGAGLPALSIGFGPFSDAGMALSEPSLVNSTCLPALTMAEGIQWLSRALDAGAAHLIAMAYAAPQPADAASSTPVSSIAAPWRASQVMDFIRRQAADLAGCDGHRLSLRRPLRDAGIDSLTGVELRNRLQRHFSIPLPVTLLWDYPTLAELAAFIHERLQMTYSYGENCNE</sequence>
<dbReference type="SMART" id="SM00822">
    <property type="entry name" value="PKS_KR"/>
    <property type="match status" value="1"/>
</dbReference>
<keyword evidence="4" id="KW-0472">Membrane</keyword>
<keyword evidence="4" id="KW-1133">Transmembrane helix</keyword>
<dbReference type="InterPro" id="IPR006162">
    <property type="entry name" value="Ppantetheine_attach_site"/>
</dbReference>
<dbReference type="PANTHER" id="PTHR43775">
    <property type="entry name" value="FATTY ACID SYNTHASE"/>
    <property type="match status" value="1"/>
</dbReference>
<protein>
    <submittedName>
        <fullName evidence="6">Beta-ketoacyl reductase</fullName>
    </submittedName>
</protein>
<keyword evidence="3" id="KW-0597">Phosphoprotein</keyword>